<keyword evidence="6" id="KW-0479">Metal-binding</keyword>
<evidence type="ECO:0000313" key="15">
    <source>
        <dbReference type="Proteomes" id="UP000006764"/>
    </source>
</evidence>
<feature type="transmembrane region" description="Helical" evidence="12">
    <location>
        <begin position="228"/>
        <end position="246"/>
    </location>
</feature>
<dbReference type="InterPro" id="IPR005804">
    <property type="entry name" value="FA_desaturase_dom"/>
</dbReference>
<dbReference type="InterPro" id="IPR033885">
    <property type="entry name" value="AlkB/XylM"/>
</dbReference>
<evidence type="ECO:0000256" key="7">
    <source>
        <dbReference type="ARBA" id="ARBA00022989"/>
    </source>
</evidence>
<feature type="transmembrane region" description="Helical" evidence="12">
    <location>
        <begin position="115"/>
        <end position="137"/>
    </location>
</feature>
<dbReference type="KEGG" id="apac:S7S_00220"/>
<keyword evidence="8" id="KW-0560">Oxidoreductase</keyword>
<evidence type="ECO:0000256" key="11">
    <source>
        <dbReference type="ARBA" id="ARBA00023136"/>
    </source>
</evidence>
<dbReference type="AlphaFoldDB" id="A0A0B4XIU3"/>
<evidence type="ECO:0000256" key="1">
    <source>
        <dbReference type="ARBA" id="ARBA00004429"/>
    </source>
</evidence>
<keyword evidence="10" id="KW-0503">Monooxygenase</keyword>
<keyword evidence="4" id="KW-0997">Cell inner membrane</keyword>
<comment type="subcellular location">
    <subcellularLocation>
        <location evidence="1">Cell inner membrane</location>
        <topology evidence="1">Multi-pass membrane protein</topology>
    </subcellularLocation>
</comment>
<evidence type="ECO:0000259" key="13">
    <source>
        <dbReference type="Pfam" id="PF00487"/>
    </source>
</evidence>
<dbReference type="CDD" id="cd03512">
    <property type="entry name" value="Alkane-hydroxylase"/>
    <property type="match status" value="1"/>
</dbReference>
<dbReference type="HOGENOM" id="CLU_044462_1_0_6"/>
<proteinExistence type="inferred from homology"/>
<evidence type="ECO:0000256" key="3">
    <source>
        <dbReference type="ARBA" id="ARBA00022475"/>
    </source>
</evidence>
<feature type="transmembrane region" description="Helical" evidence="12">
    <location>
        <begin position="47"/>
        <end position="64"/>
    </location>
</feature>
<dbReference type="RefSeq" id="WP_008734304.1">
    <property type="nucleotide sequence ID" value="NZ_CP004387.1"/>
</dbReference>
<keyword evidence="11 12" id="KW-0472">Membrane</keyword>
<evidence type="ECO:0000256" key="10">
    <source>
        <dbReference type="ARBA" id="ARBA00023033"/>
    </source>
</evidence>
<keyword evidence="3" id="KW-1003">Cell membrane</keyword>
<evidence type="ECO:0000256" key="4">
    <source>
        <dbReference type="ARBA" id="ARBA00022519"/>
    </source>
</evidence>
<dbReference type="STRING" id="391936.S7S_00220"/>
<keyword evidence="15" id="KW-1185">Reference proteome</keyword>
<feature type="transmembrane region" description="Helical" evidence="12">
    <location>
        <begin position="16"/>
        <end position="35"/>
    </location>
</feature>
<accession>A0A0B4XIU3</accession>
<comment type="similarity">
    <text evidence="2">Belongs to the fatty acid desaturase type 1 family. AlkB subfamily.</text>
</comment>
<dbReference type="PANTHER" id="PTHR38674">
    <property type="entry name" value="ALKANE 1-MONOOXYGENASE 1"/>
    <property type="match status" value="1"/>
</dbReference>
<dbReference type="Proteomes" id="UP000006764">
    <property type="component" value="Chromosome"/>
</dbReference>
<dbReference type="GO" id="GO:0006629">
    <property type="term" value="P:lipid metabolic process"/>
    <property type="evidence" value="ECO:0007669"/>
    <property type="project" value="InterPro"/>
</dbReference>
<evidence type="ECO:0000256" key="6">
    <source>
        <dbReference type="ARBA" id="ARBA00022723"/>
    </source>
</evidence>
<keyword evidence="9" id="KW-0408">Iron</keyword>
<evidence type="ECO:0000313" key="14">
    <source>
        <dbReference type="EMBL" id="AJD46468.1"/>
    </source>
</evidence>
<dbReference type="EMBL" id="CP004387">
    <property type="protein sequence ID" value="AJD46468.1"/>
    <property type="molecule type" value="Genomic_DNA"/>
</dbReference>
<sequence>MLRRADPNRVLKLKKWGYLLFWLSVLPILPLSAMIGRESGTQDYWAWFIYIVIFGIVPILDYIIGKDPSNPDEAVQVPAMTQETFYRVLTLLMVPLWYGVLLYAGWVFVNNDYGWFGQLGWIVSIGTVGGVIAINLAHELIHKDPKLESWAGGLLLASVTYAGFKVEHVRGHHVTVSTPEDASSSRYNQGVYAFLLHAFPHNFINAWKLEKQYLARKGKKNISLHNELIWWYGISALLGVLFWFLFGWQGVLFFYGQSFVAAFTLEVINYIEHYGLHRRVLENGKYERVTPAHSWNSNYFLTNLALFQLQRHSDHHAYAKRRYQVLRHYDDSPQLPGGYASMYVLALFPPLWKKVMNPRVEAYYQGEMDQLFRTGKRVNNISSA</sequence>
<keyword evidence="5 12" id="KW-0812">Transmembrane</keyword>
<evidence type="ECO:0000256" key="8">
    <source>
        <dbReference type="ARBA" id="ARBA00023002"/>
    </source>
</evidence>
<keyword evidence="7 12" id="KW-1133">Transmembrane helix</keyword>
<dbReference type="Pfam" id="PF00487">
    <property type="entry name" value="FA_desaturase"/>
    <property type="match status" value="1"/>
</dbReference>
<reference evidence="14 15" key="1">
    <citation type="journal article" date="2012" name="J. Bacteriol.">
        <title>Genome sequence of an alkane-degrading bacterium, Alcanivorax pacificus type strain W11-5, isolated from deep sea sediment.</title>
        <authorList>
            <person name="Lai Q."/>
            <person name="Shao Z."/>
        </authorList>
    </citation>
    <scope>NUCLEOTIDE SEQUENCE [LARGE SCALE GENOMIC DNA]</scope>
    <source>
        <strain evidence="14 15">W11-5</strain>
    </source>
</reference>
<dbReference type="OrthoDB" id="4759734at2"/>
<evidence type="ECO:0000256" key="2">
    <source>
        <dbReference type="ARBA" id="ARBA00010823"/>
    </source>
</evidence>
<dbReference type="GO" id="GO:0005886">
    <property type="term" value="C:plasma membrane"/>
    <property type="evidence" value="ECO:0007669"/>
    <property type="project" value="UniProtKB-SubCell"/>
</dbReference>
<evidence type="ECO:0000256" key="12">
    <source>
        <dbReference type="SAM" id="Phobius"/>
    </source>
</evidence>
<feature type="domain" description="Fatty acid desaturase" evidence="13">
    <location>
        <begin position="114"/>
        <end position="342"/>
    </location>
</feature>
<gene>
    <name evidence="14" type="ORF">S7S_00220</name>
</gene>
<protein>
    <submittedName>
        <fullName evidence="14">Alkane hydroxylase</fullName>
    </submittedName>
</protein>
<feature type="transmembrane region" description="Helical" evidence="12">
    <location>
        <begin position="85"/>
        <end position="109"/>
    </location>
</feature>
<dbReference type="PANTHER" id="PTHR38674:SF1">
    <property type="entry name" value="ALKANE 1-MONOOXYGENASE 1"/>
    <property type="match status" value="1"/>
</dbReference>
<name>A0A0B4XIU3_9GAMM</name>
<dbReference type="GO" id="GO:0004497">
    <property type="term" value="F:monooxygenase activity"/>
    <property type="evidence" value="ECO:0007669"/>
    <property type="project" value="UniProtKB-KW"/>
</dbReference>
<evidence type="ECO:0000256" key="9">
    <source>
        <dbReference type="ARBA" id="ARBA00023004"/>
    </source>
</evidence>
<organism evidence="14 15">
    <name type="scientific">Isoalcanivorax pacificus W11-5</name>
    <dbReference type="NCBI Taxonomy" id="391936"/>
    <lineage>
        <taxon>Bacteria</taxon>
        <taxon>Pseudomonadati</taxon>
        <taxon>Pseudomonadota</taxon>
        <taxon>Gammaproteobacteria</taxon>
        <taxon>Oceanospirillales</taxon>
        <taxon>Alcanivoracaceae</taxon>
        <taxon>Isoalcanivorax</taxon>
    </lineage>
</organism>
<evidence type="ECO:0000256" key="5">
    <source>
        <dbReference type="ARBA" id="ARBA00022692"/>
    </source>
</evidence>
<dbReference type="GO" id="GO:0046872">
    <property type="term" value="F:metal ion binding"/>
    <property type="evidence" value="ECO:0007669"/>
    <property type="project" value="UniProtKB-KW"/>
</dbReference>